<dbReference type="InterPro" id="IPR049052">
    <property type="entry name" value="nSTAND1"/>
</dbReference>
<feature type="transmembrane region" description="Helical" evidence="6">
    <location>
        <begin position="647"/>
        <end position="667"/>
    </location>
</feature>
<evidence type="ECO:0000259" key="7">
    <source>
        <dbReference type="PROSITE" id="PS51755"/>
    </source>
</evidence>
<dbReference type="PANTHER" id="PTHR35807:SF1">
    <property type="entry name" value="TRANSCRIPTIONAL REGULATOR REDD"/>
    <property type="match status" value="1"/>
</dbReference>
<evidence type="ECO:0000256" key="1">
    <source>
        <dbReference type="ARBA" id="ARBA00005820"/>
    </source>
</evidence>
<keyword evidence="4" id="KW-0804">Transcription</keyword>
<proteinExistence type="inferred from homology"/>
<dbReference type="InterPro" id="IPR036388">
    <property type="entry name" value="WH-like_DNA-bd_sf"/>
</dbReference>
<dbReference type="Pfam" id="PF00486">
    <property type="entry name" value="Trans_reg_C"/>
    <property type="match status" value="1"/>
</dbReference>
<sequence>MEIRVLGPVGVPGRDELQPRDRTVLAALVARRGSVLTVEEIGSALWGDDPPPSYRKVVQGAVVRLRRTLGPDAMLATETGGYRLTVPEAELDLTCFEVRVRHARETFASGLADRAAREVSEALELWQGSPFPELGDWPPAVAEATRLEGLLESAQDLHLEAMLAAGRAVEVVEEARRLAELTPFREARWVIFARVLYVAGRQADALAALDRLRLTLREELGIDPSPEAAALELAILRHEPGLEVPPAVDPRAGCPWPGLLAYQPDDADVFCGRDEEIAVCLDRLHSAGSLVVAGVSGSGKSSLARAGLVPRLPGARVLTPGSHPLTALEGVDANEGLVIDQAEEAVTLCADPEEAHAFFHRVAAHPGHVVVVTRADHLEALSAYDGFVTLVERGLYVLRPLDEPGLRRAIEDPARQVGLRLEPGLVELLVRDCGGEPSALPLLSHVLVGTWQRVEGNTLTVVGYQASGGVRQAVASTADGVYQGLDPHDRERVRSLFLRLVTSDGGTPVRVSVPRSTVPDHPVIDQLLDERLLALTEQVELQLAHEALAQHWPRLVGWLEEDREEQRLLRHLSVEALEWDRLARAPEALYRGARLDAALQWGSAHPQELTDLEREFLAASRDQADEELRRTRELLAAQHRANSRLRLALGVGVIFLVAALAASVASVRQTGAARAARDQAVRAEQQSEALRIGAIAETARNPTVAFALAAQALSMDDSEAARRHALEVFARFPGLVSVDPAPRSTDGLVLDRSVVFHPTRDRRIEIDVARSRVTSYDARSGRPLARLFVDGLSDEPDQPGFAALSPDGQKLAVAGPVGIEVLDARTLDTTRKIPTPSTPNALAFSPDGRLLAWGISEDGFSDEGTTTVFDLVAGREVMQVKNSDDPVWAHTFDPAGTTVTASGPGGSRTWALQPVRGVIRDNEGEVVSFRLDSTLISPWDESVQPWIAEACRLAGRGLNSEEWRTSIGATPAVSTC</sequence>
<dbReference type="InterPro" id="IPR051677">
    <property type="entry name" value="AfsR-DnrI-RedD_regulator"/>
</dbReference>
<accession>A0ABW0BNV0</accession>
<gene>
    <name evidence="8" type="ORF">ACFPGP_19325</name>
</gene>
<evidence type="ECO:0000256" key="2">
    <source>
        <dbReference type="ARBA" id="ARBA00023015"/>
    </source>
</evidence>
<dbReference type="SUPFAM" id="SSF50969">
    <property type="entry name" value="YVTN repeat-like/Quinoprotein amine dehydrogenase"/>
    <property type="match status" value="1"/>
</dbReference>
<protein>
    <submittedName>
        <fullName evidence="8">BTAD domain-containing putative transcriptional regulator</fullName>
    </submittedName>
</protein>
<dbReference type="InterPro" id="IPR011044">
    <property type="entry name" value="Quino_amine_DH_bsu"/>
</dbReference>
<keyword evidence="2" id="KW-0805">Transcription regulation</keyword>
<name>A0ABW0BNV0_9ACTN</name>
<dbReference type="Gene3D" id="2.130.10.10">
    <property type="entry name" value="YVTN repeat-like/Quinoprotein amine dehydrogenase"/>
    <property type="match status" value="1"/>
</dbReference>
<dbReference type="PANTHER" id="PTHR35807">
    <property type="entry name" value="TRANSCRIPTIONAL REGULATOR REDD-RELATED"/>
    <property type="match status" value="1"/>
</dbReference>
<dbReference type="InterPro" id="IPR016032">
    <property type="entry name" value="Sig_transdc_resp-reg_C-effctor"/>
</dbReference>
<dbReference type="InterPro" id="IPR001867">
    <property type="entry name" value="OmpR/PhoB-type_DNA-bd"/>
</dbReference>
<dbReference type="SUPFAM" id="SSF52540">
    <property type="entry name" value="P-loop containing nucleoside triphosphate hydrolases"/>
    <property type="match status" value="1"/>
</dbReference>
<evidence type="ECO:0000256" key="3">
    <source>
        <dbReference type="ARBA" id="ARBA00023125"/>
    </source>
</evidence>
<dbReference type="InterPro" id="IPR011990">
    <property type="entry name" value="TPR-like_helical_dom_sf"/>
</dbReference>
<evidence type="ECO:0000313" key="9">
    <source>
        <dbReference type="Proteomes" id="UP001596087"/>
    </source>
</evidence>
<comment type="similarity">
    <text evidence="1">Belongs to the AfsR/DnrI/RedD regulatory family.</text>
</comment>
<evidence type="ECO:0000256" key="6">
    <source>
        <dbReference type="SAM" id="Phobius"/>
    </source>
</evidence>
<dbReference type="Proteomes" id="UP001596087">
    <property type="component" value="Unassembled WGS sequence"/>
</dbReference>
<dbReference type="InterPro" id="IPR015943">
    <property type="entry name" value="WD40/YVTN_repeat-like_dom_sf"/>
</dbReference>
<evidence type="ECO:0000256" key="4">
    <source>
        <dbReference type="ARBA" id="ARBA00023163"/>
    </source>
</evidence>
<reference evidence="9" key="1">
    <citation type="journal article" date="2019" name="Int. J. Syst. Evol. Microbiol.">
        <title>The Global Catalogue of Microorganisms (GCM) 10K type strain sequencing project: providing services to taxonomists for standard genome sequencing and annotation.</title>
        <authorList>
            <consortium name="The Broad Institute Genomics Platform"/>
            <consortium name="The Broad Institute Genome Sequencing Center for Infectious Disease"/>
            <person name="Wu L."/>
            <person name="Ma J."/>
        </authorList>
    </citation>
    <scope>NUCLEOTIDE SEQUENCE [LARGE SCALE GENOMIC DNA]</scope>
    <source>
        <strain evidence="9">DFY41</strain>
    </source>
</reference>
<dbReference type="Pfam" id="PF20703">
    <property type="entry name" value="nSTAND1"/>
    <property type="match status" value="1"/>
</dbReference>
<feature type="DNA-binding region" description="OmpR/PhoB-type" evidence="5">
    <location>
        <begin position="1"/>
        <end position="86"/>
    </location>
</feature>
<keyword evidence="3 5" id="KW-0238">DNA-binding</keyword>
<comment type="caution">
    <text evidence="8">The sequence shown here is derived from an EMBL/GenBank/DDBJ whole genome shotgun (WGS) entry which is preliminary data.</text>
</comment>
<dbReference type="SMART" id="SM00862">
    <property type="entry name" value="Trans_reg_C"/>
    <property type="match status" value="1"/>
</dbReference>
<organism evidence="8 9">
    <name type="scientific">Nocardioides taihuensis</name>
    <dbReference type="NCBI Taxonomy" id="1835606"/>
    <lineage>
        <taxon>Bacteria</taxon>
        <taxon>Bacillati</taxon>
        <taxon>Actinomycetota</taxon>
        <taxon>Actinomycetes</taxon>
        <taxon>Propionibacteriales</taxon>
        <taxon>Nocardioidaceae</taxon>
        <taxon>Nocardioides</taxon>
    </lineage>
</organism>
<evidence type="ECO:0000256" key="5">
    <source>
        <dbReference type="PROSITE-ProRule" id="PRU01091"/>
    </source>
</evidence>
<dbReference type="RefSeq" id="WP_378592582.1">
    <property type="nucleotide sequence ID" value="NZ_JBHSKD010000027.1"/>
</dbReference>
<keyword evidence="6" id="KW-1133">Transmembrane helix</keyword>
<keyword evidence="6" id="KW-0812">Transmembrane</keyword>
<keyword evidence="9" id="KW-1185">Reference proteome</keyword>
<dbReference type="PROSITE" id="PS51755">
    <property type="entry name" value="OMPR_PHOB"/>
    <property type="match status" value="1"/>
</dbReference>
<dbReference type="EMBL" id="JBHSKD010000027">
    <property type="protein sequence ID" value="MFC5178842.1"/>
    <property type="molecule type" value="Genomic_DNA"/>
</dbReference>
<evidence type="ECO:0000313" key="8">
    <source>
        <dbReference type="EMBL" id="MFC5178842.1"/>
    </source>
</evidence>
<dbReference type="SUPFAM" id="SSF46894">
    <property type="entry name" value="C-terminal effector domain of the bipartite response regulators"/>
    <property type="match status" value="1"/>
</dbReference>
<dbReference type="Gene3D" id="1.10.10.10">
    <property type="entry name" value="Winged helix-like DNA-binding domain superfamily/Winged helix DNA-binding domain"/>
    <property type="match status" value="1"/>
</dbReference>
<keyword evidence="6" id="KW-0472">Membrane</keyword>
<dbReference type="SMART" id="SM01043">
    <property type="entry name" value="BTAD"/>
    <property type="match status" value="1"/>
</dbReference>
<dbReference type="Pfam" id="PF03704">
    <property type="entry name" value="BTAD"/>
    <property type="match status" value="1"/>
</dbReference>
<dbReference type="Gene3D" id="1.25.40.10">
    <property type="entry name" value="Tetratricopeptide repeat domain"/>
    <property type="match status" value="1"/>
</dbReference>
<feature type="domain" description="OmpR/PhoB-type" evidence="7">
    <location>
        <begin position="1"/>
        <end position="86"/>
    </location>
</feature>
<dbReference type="CDD" id="cd15831">
    <property type="entry name" value="BTAD"/>
    <property type="match status" value="1"/>
</dbReference>
<dbReference type="InterPro" id="IPR005158">
    <property type="entry name" value="BTAD"/>
</dbReference>
<dbReference type="SUPFAM" id="SSF48452">
    <property type="entry name" value="TPR-like"/>
    <property type="match status" value="1"/>
</dbReference>
<dbReference type="InterPro" id="IPR027417">
    <property type="entry name" value="P-loop_NTPase"/>
</dbReference>